<keyword evidence="3" id="KW-1185">Reference proteome</keyword>
<protein>
    <submittedName>
        <fullName evidence="2">N-acetylglucosamine kinase</fullName>
    </submittedName>
</protein>
<dbReference type="Pfam" id="PF01869">
    <property type="entry name" value="BcrAD_BadFG"/>
    <property type="match status" value="1"/>
</dbReference>
<gene>
    <name evidence="2" type="ORF">BAY60_01015</name>
</gene>
<dbReference type="PANTHER" id="PTHR43190:SF3">
    <property type="entry name" value="N-ACETYL-D-GLUCOSAMINE KINASE"/>
    <property type="match status" value="1"/>
</dbReference>
<evidence type="ECO:0000259" key="1">
    <source>
        <dbReference type="Pfam" id="PF01869"/>
    </source>
</evidence>
<dbReference type="AlphaFoldDB" id="A0A2V4BPU4"/>
<dbReference type="InterPro" id="IPR052519">
    <property type="entry name" value="Euk-type_GlcNAc_Kinase"/>
</dbReference>
<dbReference type="EMBL" id="MASW01000001">
    <property type="protein sequence ID" value="PXY32633.1"/>
    <property type="molecule type" value="Genomic_DNA"/>
</dbReference>
<accession>A0A2V4BPU4</accession>
<dbReference type="Gene3D" id="3.30.420.40">
    <property type="match status" value="2"/>
</dbReference>
<evidence type="ECO:0000313" key="2">
    <source>
        <dbReference type="EMBL" id="PXY32633.1"/>
    </source>
</evidence>
<dbReference type="InterPro" id="IPR002731">
    <property type="entry name" value="ATPase_BadF"/>
</dbReference>
<keyword evidence="2" id="KW-0418">Kinase</keyword>
<comment type="caution">
    <text evidence="2">The sequence shown here is derived from an EMBL/GenBank/DDBJ whole genome shotgun (WGS) entry which is preliminary data.</text>
</comment>
<dbReference type="PANTHER" id="PTHR43190">
    <property type="entry name" value="N-ACETYL-D-GLUCOSAMINE KINASE"/>
    <property type="match status" value="1"/>
</dbReference>
<dbReference type="GO" id="GO:0016301">
    <property type="term" value="F:kinase activity"/>
    <property type="evidence" value="ECO:0007669"/>
    <property type="project" value="UniProtKB-KW"/>
</dbReference>
<dbReference type="SUPFAM" id="SSF53067">
    <property type="entry name" value="Actin-like ATPase domain"/>
    <property type="match status" value="2"/>
</dbReference>
<name>A0A2V4BPU4_9PSEU</name>
<evidence type="ECO:0000313" key="3">
    <source>
        <dbReference type="Proteomes" id="UP000249915"/>
    </source>
</evidence>
<reference evidence="2 3" key="1">
    <citation type="submission" date="2016-07" db="EMBL/GenBank/DDBJ databases">
        <title>Draft genome sequence of Prauserella muralis DSM 45305, isolated from a mould-covered wall in an indoor environment.</title>
        <authorList>
            <person name="Ruckert C."/>
            <person name="Albersmeier A."/>
            <person name="Jiang C.-L."/>
            <person name="Jiang Y."/>
            <person name="Kalinowski J."/>
            <person name="Schneider O."/>
            <person name="Winkler A."/>
            <person name="Zotchev S.B."/>
        </authorList>
    </citation>
    <scope>NUCLEOTIDE SEQUENCE [LARGE SCALE GENOMIC DNA]</scope>
    <source>
        <strain evidence="2 3">DSM 45305</strain>
    </source>
</reference>
<feature type="domain" description="ATPase BadF/BadG/BcrA/BcrD type" evidence="1">
    <location>
        <begin position="3"/>
        <end position="294"/>
    </location>
</feature>
<sequence>MVVGVDAGGTASRALAVAADGRVLGTGGAGGGNPNSHPPERAAAAIAEAIAGALTGLAPASVLACVVGMAGTSKLTDPAVAAEFERAWGRLGLGARPRPVSDAEAAFASATAEPDGTVVVAGTGSIAARIRKRHLASVAGGYGWLLGDEGSGFWIGRQAVRTTLDALYGSGDLGPLGRAVLAEAGVGPAAPGAAHRLITAANAEPPVRLARFAPLVSAAADDGDPVAGRIIEQAADALTRLALATREPGEHTPVVLAGSVLGEASPVGTLVRERLSGLPVLLSADGVLGAAWLAAVDAFGEHAPRPDRVP</sequence>
<proteinExistence type="predicted"/>
<dbReference type="OrthoDB" id="8701357at2"/>
<dbReference type="InterPro" id="IPR043129">
    <property type="entry name" value="ATPase_NBD"/>
</dbReference>
<dbReference type="Proteomes" id="UP000249915">
    <property type="component" value="Unassembled WGS sequence"/>
</dbReference>
<keyword evidence="2" id="KW-0808">Transferase</keyword>
<organism evidence="2 3">
    <name type="scientific">Prauserella muralis</name>
    <dbReference type="NCBI Taxonomy" id="588067"/>
    <lineage>
        <taxon>Bacteria</taxon>
        <taxon>Bacillati</taxon>
        <taxon>Actinomycetota</taxon>
        <taxon>Actinomycetes</taxon>
        <taxon>Pseudonocardiales</taxon>
        <taxon>Pseudonocardiaceae</taxon>
        <taxon>Prauserella</taxon>
    </lineage>
</organism>